<protein>
    <submittedName>
        <fullName evidence="2">Uncharacterized protein</fullName>
    </submittedName>
</protein>
<keyword evidence="3" id="KW-1185">Reference proteome</keyword>
<feature type="compositionally biased region" description="Acidic residues" evidence="1">
    <location>
        <begin position="1267"/>
        <end position="1280"/>
    </location>
</feature>
<feature type="region of interest" description="Disordered" evidence="1">
    <location>
        <begin position="417"/>
        <end position="450"/>
    </location>
</feature>
<dbReference type="GO" id="GO:0070382">
    <property type="term" value="C:exocytic vesicle"/>
    <property type="evidence" value="ECO:0007669"/>
    <property type="project" value="TreeGrafter"/>
</dbReference>
<accession>A0AAV8VV43</accession>
<feature type="region of interest" description="Disordered" evidence="1">
    <location>
        <begin position="1839"/>
        <end position="1882"/>
    </location>
</feature>
<comment type="caution">
    <text evidence="2">The sequence shown here is derived from an EMBL/GenBank/DDBJ whole genome shotgun (WGS) entry which is preliminary data.</text>
</comment>
<name>A0AAV8VV43_9CUCU</name>
<feature type="compositionally biased region" description="Polar residues" evidence="1">
    <location>
        <begin position="1011"/>
        <end position="1023"/>
    </location>
</feature>
<feature type="compositionally biased region" description="Polar residues" evidence="1">
    <location>
        <begin position="1192"/>
        <end position="1215"/>
    </location>
</feature>
<feature type="compositionally biased region" description="Polar residues" evidence="1">
    <location>
        <begin position="1791"/>
        <end position="1808"/>
    </location>
</feature>
<dbReference type="EMBL" id="JANEYG010000028">
    <property type="protein sequence ID" value="KAJ8918000.1"/>
    <property type="molecule type" value="Genomic_DNA"/>
</dbReference>
<feature type="compositionally biased region" description="Polar residues" evidence="1">
    <location>
        <begin position="1292"/>
        <end position="1306"/>
    </location>
</feature>
<organism evidence="2 3">
    <name type="scientific">Exocentrus adspersus</name>
    <dbReference type="NCBI Taxonomy" id="1586481"/>
    <lineage>
        <taxon>Eukaryota</taxon>
        <taxon>Metazoa</taxon>
        <taxon>Ecdysozoa</taxon>
        <taxon>Arthropoda</taxon>
        <taxon>Hexapoda</taxon>
        <taxon>Insecta</taxon>
        <taxon>Pterygota</taxon>
        <taxon>Neoptera</taxon>
        <taxon>Endopterygota</taxon>
        <taxon>Coleoptera</taxon>
        <taxon>Polyphaga</taxon>
        <taxon>Cucujiformia</taxon>
        <taxon>Chrysomeloidea</taxon>
        <taxon>Cerambycidae</taxon>
        <taxon>Lamiinae</taxon>
        <taxon>Acanthocinini</taxon>
        <taxon>Exocentrus</taxon>
    </lineage>
</organism>
<proteinExistence type="predicted"/>
<feature type="compositionally biased region" description="Low complexity" evidence="1">
    <location>
        <begin position="672"/>
        <end position="689"/>
    </location>
</feature>
<gene>
    <name evidence="2" type="ORF">NQ315_011453</name>
</gene>
<feature type="compositionally biased region" description="Basic and acidic residues" evidence="1">
    <location>
        <begin position="116"/>
        <end position="141"/>
    </location>
</feature>
<dbReference type="GO" id="GO:0005886">
    <property type="term" value="C:plasma membrane"/>
    <property type="evidence" value="ECO:0007669"/>
    <property type="project" value="TreeGrafter"/>
</dbReference>
<feature type="compositionally biased region" description="Low complexity" evidence="1">
    <location>
        <begin position="604"/>
        <end position="620"/>
    </location>
</feature>
<feature type="region of interest" description="Disordered" evidence="1">
    <location>
        <begin position="1758"/>
        <end position="1822"/>
    </location>
</feature>
<feature type="region of interest" description="Disordered" evidence="1">
    <location>
        <begin position="800"/>
        <end position="903"/>
    </location>
</feature>
<feature type="region of interest" description="Disordered" evidence="1">
    <location>
        <begin position="551"/>
        <end position="728"/>
    </location>
</feature>
<feature type="region of interest" description="Disordered" evidence="1">
    <location>
        <begin position="1001"/>
        <end position="1023"/>
    </location>
</feature>
<feature type="compositionally biased region" description="Basic and acidic residues" evidence="1">
    <location>
        <begin position="885"/>
        <end position="900"/>
    </location>
</feature>
<evidence type="ECO:0000313" key="3">
    <source>
        <dbReference type="Proteomes" id="UP001159042"/>
    </source>
</evidence>
<evidence type="ECO:0000256" key="1">
    <source>
        <dbReference type="SAM" id="MobiDB-lite"/>
    </source>
</evidence>
<feature type="compositionally biased region" description="Acidic residues" evidence="1">
    <location>
        <begin position="718"/>
        <end position="728"/>
    </location>
</feature>
<feature type="region of interest" description="Disordered" evidence="1">
    <location>
        <begin position="349"/>
        <end position="368"/>
    </location>
</feature>
<dbReference type="Proteomes" id="UP001159042">
    <property type="component" value="Unassembled WGS sequence"/>
</dbReference>
<feature type="compositionally biased region" description="Basic and acidic residues" evidence="1">
    <location>
        <begin position="1315"/>
        <end position="1324"/>
    </location>
</feature>
<feature type="region of interest" description="Disordered" evidence="1">
    <location>
        <begin position="1393"/>
        <end position="1423"/>
    </location>
</feature>
<feature type="compositionally biased region" description="Polar residues" evidence="1">
    <location>
        <begin position="96"/>
        <end position="105"/>
    </location>
</feature>
<feature type="compositionally biased region" description="Basic and acidic residues" evidence="1">
    <location>
        <begin position="751"/>
        <end position="763"/>
    </location>
</feature>
<feature type="region of interest" description="Disordered" evidence="1">
    <location>
        <begin position="96"/>
        <end position="210"/>
    </location>
</feature>
<feature type="compositionally biased region" description="Basic and acidic residues" evidence="1">
    <location>
        <begin position="181"/>
        <end position="210"/>
    </location>
</feature>
<feature type="compositionally biased region" description="Polar residues" evidence="1">
    <location>
        <begin position="435"/>
        <end position="447"/>
    </location>
</feature>
<feature type="region of interest" description="Disordered" evidence="1">
    <location>
        <begin position="740"/>
        <end position="786"/>
    </location>
</feature>
<sequence>MEARSDRIGSDKREIQAASGEWMNEFVRRPSRRRDNRVYVPAADIIKRTIRRSWTISNPTPRWSALRGSPELRPYNSLPRGQDINNYPSLALHQNLKNQDPSVSPNRHRRSPTRRTQSEDVYNERNVDVKENGAKDKDKDVQAVGETTPVKRQVRVNPLMKLAETRQSDKGKATSPKRKAKGDSKQDNTEQDKDLLTPDAAKKLDKSTTSIEKRVSFDSNVADRVTAEKPVNVLRTQSLNDGKAKEKKRGPVGARSLPEEHCDNSEEAGTTSAEIHYAKEETTPVELCDIEPLSGTVFRKVTVRRRRQENMRKMPAVDSGWRRGPDADLLDILLPEGDDYKLVFINSDSSSKEEDIDDNDSSSTASSFPIDECDWDYFEPGSGNAAPARPVLSWTSPFGSPRVYRRSVVDSPIGSPIVYRRTRESDTGTDEDNVQLDSPASSESPYQTRDDADKATMECVHADTPRKPQCHSCGATPTQYIPIPVPVPIPFPVFANPQESVMLYGADNRLRTLQRTLWPYVSQAALIWQLINAGELHGALHNNSDECGASIDMPTAAKHDSGGQSTKASSDESTEDKAVVEEPGAQPVEEEVTGYLECENRNVSSSSDSSGDSSDSSDTSGNRKPRVRRVYNVNGGDGRQSDDALPSSNVTSDGDEEDGRVSHSSVREDDMSSSGSADTDSDDTGTVADQKPKRFSRIFVVNKNLSSSSNASTSSDSDTSDNDTDTEMDCTVVLTNVKHLDTECMPAHSGNSDKETSDKKPDAETNPNCDNDNKISDEGRIPQATENDLRQELTRVLGTNAEELKVNGKESMSSSPGLSDVSAESLNSSDVEHARDYSDEPEGVVARREVDVQAPAGSVSNERNSGARIRSDEAVVEEGEVASTRCDEDRARETTVHGESEPSSEVCLLSRNAARYTSLVMITQEPAPNYQQVSVVTSDTTTIVNENDVVVRHTNWQDEIRKERCNDNQNQVGGSVTVITGGDTLSAFEEGLADDDSWVENLSHGDDDEFATNSPTDDSSSGEEVTLTCSAAIDQEDELRGYHRTAIDFTLHTIVEESCEESEVEQNAPKKKERPASATDLEKYFFFGLGDGTVASMNSNREDAFSETSSIYSEGMESLGGPEETPQHSQPNDNSDPAELASSRLEKYFLSGFMGFTAERRDSDGSVGSDSEGRPSPEQRRKRLVRARGTGRSHSSSLDNLDNAGNDQATETQNNSEDSSSSDSDTYDEISFEKCDGQFDTVKRKKGKKQKNSASPADEGKALETTQEVDENEEQTDEDEDGHKTPQPELPVSSNLTTNKNQQSRDSGFIGSCDDLIKEQRENTPELPLNKIELKSELENIIEEKKIDERVTPLSTPPATTLTRKDSFNNWSSDEETNLMMCKMRQFFKTMVANSQSSKPTTPNLNSRMSPKPVPSPRAKNRCKPPQLVYFENELTRLMKTVPGIRDDQVREIVEYLSSEDTWSDSYDSSDYTSSDLEGASTKSALQQQISDSCKQIINKFDTSADDEGDEGDGGIVDESHGLNKETAFVYQKLVASFEKMAAGDNEETTVPVSTPHSSPPLIAKVMHHIGSRLVALMHEVSSGESHKSNSPKAKHYHRRLQHKISSASSTTTEDDCNDTFPHDSFGGGFEEKMAPYNLLPRSRSHDLLVVETRTLTQSTGGVSDITEEREASDCERFSWRGSFESALLASDSRNKLSLLGGEGSASASALAIAAKRRSAGDLLFSQKSLSREQLDRVRSCGSIGGANSEDKLWVASATRPNRRRSSVPDASCGSGGSADGEDEDEEIESRSTLPRSLQSGAPTTNSLPRLPTNAAASTMQKSQSMYHFLPQNVKSARYRPPGFSRLTAVPKRAVSAPGLQPSHQRRGRRSQQQNVPSGIVK</sequence>
<feature type="compositionally biased region" description="Polar residues" evidence="1">
    <location>
        <begin position="1393"/>
        <end position="1409"/>
    </location>
</feature>
<feature type="compositionally biased region" description="Polar residues" evidence="1">
    <location>
        <begin position="810"/>
        <end position="829"/>
    </location>
</feature>
<dbReference type="GO" id="GO:0042043">
    <property type="term" value="F:neurexin family protein binding"/>
    <property type="evidence" value="ECO:0007669"/>
    <property type="project" value="TreeGrafter"/>
</dbReference>
<feature type="region of interest" description="Disordered" evidence="1">
    <location>
        <begin position="1114"/>
        <end position="1143"/>
    </location>
</feature>
<reference evidence="2 3" key="1">
    <citation type="journal article" date="2023" name="Insect Mol. Biol.">
        <title>Genome sequencing provides insights into the evolution of gene families encoding plant cell wall-degrading enzymes in longhorned beetles.</title>
        <authorList>
            <person name="Shin N.R."/>
            <person name="Okamura Y."/>
            <person name="Kirsch R."/>
            <person name="Pauchet Y."/>
        </authorList>
    </citation>
    <scope>NUCLEOTIDE SEQUENCE [LARGE SCALE GENOMIC DNA]</scope>
    <source>
        <strain evidence="2">EAD_L_NR</strain>
    </source>
</reference>
<feature type="compositionally biased region" description="Basic and acidic residues" evidence="1">
    <location>
        <begin position="163"/>
        <end position="172"/>
    </location>
</feature>
<evidence type="ECO:0000313" key="2">
    <source>
        <dbReference type="EMBL" id="KAJ8918000.1"/>
    </source>
</evidence>
<dbReference type="GO" id="GO:0006887">
    <property type="term" value="P:exocytosis"/>
    <property type="evidence" value="ECO:0007669"/>
    <property type="project" value="TreeGrafter"/>
</dbReference>
<feature type="region of interest" description="Disordered" evidence="1">
    <location>
        <begin position="1159"/>
        <end position="1324"/>
    </location>
</feature>
<dbReference type="PANTHER" id="PTHR45716:SF2">
    <property type="entry name" value="BITESIZE, ISOFORM I"/>
    <property type="match status" value="1"/>
</dbReference>
<feature type="region of interest" description="Disordered" evidence="1">
    <location>
        <begin position="232"/>
        <end position="271"/>
    </location>
</feature>
<feature type="compositionally biased region" description="Basic and acidic residues" evidence="1">
    <location>
        <begin position="659"/>
        <end position="670"/>
    </location>
</feature>
<feature type="compositionally biased region" description="Low complexity" evidence="1">
    <location>
        <begin position="706"/>
        <end position="717"/>
    </location>
</feature>
<dbReference type="PANTHER" id="PTHR45716">
    <property type="entry name" value="BITESIZE, ISOFORM I"/>
    <property type="match status" value="1"/>
</dbReference>
<feature type="compositionally biased region" description="Basic and acidic residues" evidence="1">
    <location>
        <begin position="771"/>
        <end position="780"/>
    </location>
</feature>
<feature type="compositionally biased region" description="Basic residues" evidence="1">
    <location>
        <begin position="1180"/>
        <end position="1191"/>
    </location>
</feature>